<dbReference type="AlphaFoldDB" id="A0A484N8R7"/>
<sequence>MVDFMAYHEQDLSDIILFKFDDESGVPFSPFKSDSLEMTLHSSLEDGLACKNTACSSSSAMGNSGISRNVATKSGPRFLPRFMVSVSNRRKGAPSRSPFS</sequence>
<proteinExistence type="predicted"/>
<organism evidence="1 2">
    <name type="scientific">Cuscuta campestris</name>
    <dbReference type="NCBI Taxonomy" id="132261"/>
    <lineage>
        <taxon>Eukaryota</taxon>
        <taxon>Viridiplantae</taxon>
        <taxon>Streptophyta</taxon>
        <taxon>Embryophyta</taxon>
        <taxon>Tracheophyta</taxon>
        <taxon>Spermatophyta</taxon>
        <taxon>Magnoliopsida</taxon>
        <taxon>eudicotyledons</taxon>
        <taxon>Gunneridae</taxon>
        <taxon>Pentapetalae</taxon>
        <taxon>asterids</taxon>
        <taxon>lamiids</taxon>
        <taxon>Solanales</taxon>
        <taxon>Convolvulaceae</taxon>
        <taxon>Cuscuteae</taxon>
        <taxon>Cuscuta</taxon>
        <taxon>Cuscuta subgen. Grammica</taxon>
        <taxon>Cuscuta sect. Cleistogrammica</taxon>
    </lineage>
</organism>
<evidence type="ECO:0000313" key="1">
    <source>
        <dbReference type="EMBL" id="VFQ97463.1"/>
    </source>
</evidence>
<accession>A0A484N8R7</accession>
<name>A0A484N8R7_9ASTE</name>
<dbReference type="OrthoDB" id="1908108at2759"/>
<evidence type="ECO:0000313" key="2">
    <source>
        <dbReference type="Proteomes" id="UP000595140"/>
    </source>
</evidence>
<reference evidence="1 2" key="1">
    <citation type="submission" date="2018-04" db="EMBL/GenBank/DDBJ databases">
        <authorList>
            <person name="Vogel A."/>
        </authorList>
    </citation>
    <scope>NUCLEOTIDE SEQUENCE [LARGE SCALE GENOMIC DNA]</scope>
</reference>
<keyword evidence="2" id="KW-1185">Reference proteome</keyword>
<dbReference type="EMBL" id="OOIL02006544">
    <property type="protein sequence ID" value="VFQ97463.1"/>
    <property type="molecule type" value="Genomic_DNA"/>
</dbReference>
<gene>
    <name evidence="1" type="ORF">CCAM_LOCUS39239</name>
</gene>
<dbReference type="Proteomes" id="UP000595140">
    <property type="component" value="Unassembled WGS sequence"/>
</dbReference>
<protein>
    <submittedName>
        <fullName evidence="1">Uncharacterized protein</fullName>
    </submittedName>
</protein>